<gene>
    <name evidence="2" type="ORF">CASFOL_010898</name>
</gene>
<comment type="caution">
    <text evidence="2">The sequence shown here is derived from an EMBL/GenBank/DDBJ whole genome shotgun (WGS) entry which is preliminary data.</text>
</comment>
<dbReference type="AlphaFoldDB" id="A0ABD3DTY4"/>
<organism evidence="2 3">
    <name type="scientific">Castilleja foliolosa</name>
    <dbReference type="NCBI Taxonomy" id="1961234"/>
    <lineage>
        <taxon>Eukaryota</taxon>
        <taxon>Viridiplantae</taxon>
        <taxon>Streptophyta</taxon>
        <taxon>Embryophyta</taxon>
        <taxon>Tracheophyta</taxon>
        <taxon>Spermatophyta</taxon>
        <taxon>Magnoliopsida</taxon>
        <taxon>eudicotyledons</taxon>
        <taxon>Gunneridae</taxon>
        <taxon>Pentapetalae</taxon>
        <taxon>asterids</taxon>
        <taxon>lamiids</taxon>
        <taxon>Lamiales</taxon>
        <taxon>Orobanchaceae</taxon>
        <taxon>Pedicularideae</taxon>
        <taxon>Castillejinae</taxon>
        <taxon>Castilleja</taxon>
    </lineage>
</organism>
<reference evidence="3" key="1">
    <citation type="journal article" date="2024" name="IScience">
        <title>Strigolactones Initiate the Formation of Haustorium-like Structures in Castilleja.</title>
        <authorList>
            <person name="Buerger M."/>
            <person name="Peterson D."/>
            <person name="Chory J."/>
        </authorList>
    </citation>
    <scope>NUCLEOTIDE SEQUENCE [LARGE SCALE GENOMIC DNA]</scope>
</reference>
<dbReference type="EMBL" id="JAVIJP010000013">
    <property type="protein sequence ID" value="KAL3645718.1"/>
    <property type="molecule type" value="Genomic_DNA"/>
</dbReference>
<evidence type="ECO:0000313" key="3">
    <source>
        <dbReference type="Proteomes" id="UP001632038"/>
    </source>
</evidence>
<dbReference type="Proteomes" id="UP001632038">
    <property type="component" value="Unassembled WGS sequence"/>
</dbReference>
<proteinExistence type="predicted"/>
<sequence length="264" mass="30061">MLKELSTIVRKELTLVQQELPSLIRQEVHLALKELFSESDIPDARYPTVGVQCDETMVGKPFVPRGFEKYKCVDTMVVKMSREIQDLRDENLAAMKTLDELRLKQLEADKAVELYKSRLENLLPKRVKIKSDMLIVEVGGDVHKLATSKEGRNLDIPEFKVDAHNPPATESNGTVKYNEHRVQQTSGNNTMEINGLNDEVSTNDSEDSCTDSRMDDLITSIRSKKLGKWTYEADMLRAFQQDEYKKKKSCDPPDLDVPPGFDLL</sequence>
<feature type="region of interest" description="Disordered" evidence="1">
    <location>
        <begin position="243"/>
        <end position="264"/>
    </location>
</feature>
<accession>A0ABD3DTY4</accession>
<keyword evidence="3" id="KW-1185">Reference proteome</keyword>
<evidence type="ECO:0000256" key="1">
    <source>
        <dbReference type="SAM" id="MobiDB-lite"/>
    </source>
</evidence>
<name>A0ABD3DTY4_9LAMI</name>
<protein>
    <submittedName>
        <fullName evidence="2">Uncharacterized protein</fullName>
    </submittedName>
</protein>
<evidence type="ECO:0000313" key="2">
    <source>
        <dbReference type="EMBL" id="KAL3645718.1"/>
    </source>
</evidence>